<feature type="compositionally biased region" description="Acidic residues" evidence="1">
    <location>
        <begin position="1448"/>
        <end position="1462"/>
    </location>
</feature>
<feature type="compositionally biased region" description="Low complexity" evidence="1">
    <location>
        <begin position="359"/>
        <end position="393"/>
    </location>
</feature>
<evidence type="ECO:0000256" key="1">
    <source>
        <dbReference type="SAM" id="MobiDB-lite"/>
    </source>
</evidence>
<feature type="region of interest" description="Disordered" evidence="1">
    <location>
        <begin position="318"/>
        <end position="401"/>
    </location>
</feature>
<dbReference type="PANTHER" id="PTHR37988">
    <property type="entry name" value="UPF0592 MEMBRANE PROTEIN C7D4.03C"/>
    <property type="match status" value="1"/>
</dbReference>
<protein>
    <submittedName>
        <fullName evidence="2">DUF1765-domain-containing protein</fullName>
    </submittedName>
</protein>
<keyword evidence="3" id="KW-1185">Reference proteome</keyword>
<dbReference type="OrthoDB" id="296767at2759"/>
<feature type="compositionally biased region" description="Low complexity" evidence="1">
    <location>
        <begin position="1250"/>
        <end position="1273"/>
    </location>
</feature>
<dbReference type="STRING" id="857566.A0A1E3PG44"/>
<sequence>MTAAAKVDCVAFISPSNNIPHTNVNAIKSGNPDCRLYDNNDNYNKNKINDEINNESNQNFPNLDPPTFSARESVRPAGERKLPTLQNPNSLRFASRERDMNQNIDPLLLDQFGVFQEVDFMNASPPKYSPEKGKNTSKIGQKDHSPSPHSVLLQNQLVSDFTRLLPETRVASISTTTTNYNDTTGNNDTTNHNDNPYDITEIVNGEKGVLIKQSLNPTFDSSHTMAKTLPLAKTLSRKSSFTYTTPVESVSKSKKLNLAKRVSKIFSPSYFNLHSLADSAPSSPPLPMSTTPLVLSPNASFLKSPNIHSFLVNPNLQPSPIKSSGHSTQSLIPPSEADNQSISETPSPRNNGHFFLTPDSGSFSSNRTSNFSSSDDFSRSNSSTSVPVSQSGSIFKKPKSPRKSECCIHYKSLDAAFSKFQSKTGLNKANALRLGLLSFLRMQPANGENCSPSNDDTSAIRAKKIKILHKWWAALLASLRDRENPVSNADRSAYFEGISGLVSRSEWTHKSSAVSVIVVNLYQSLLTETLSLVLDKLSLKTVPISMAAFSGKVLAFAFFFLPGVADVLLYLLGVSQENIDRIFNVSLKANPTEDFGHLVQIIRPFFPNHVANLLGLRKSYVVTPKARLPSLSRPSSQQYYCPKGAPPCPKGLPDIYGIWVGRWASFHSDVFYSFLKHYYNITSSLLSCDMPKMSHLTSPGLIVIHGFLLQGLDSIVHPSRIGMANGYSVHNLNTTRENIAIAGRVKKSNLEINAKWGLSSFASSNCNRFDNLALLACIREILHNNDPSIPFYATYCEQFEIILHAIALQVSAYDVESCALFLDLVEEYLSTLTLASHPTTAYHVKTQKDTAINWKFWVEVTQRMMSCENNHTELRAISFLFNIWDHIPMTSNKRLGGRMAVQNEKYHQTNWGMPKCQDSLRWSVVVWLLGSEIWRKYFCHWQPLVRAYYIRLLCWRVGSVGSDSGLNLNILFSSYNVNSRRMLKKQLKFAADKFSRLVEVSMVNNRPLPDTVPSPPMINRRLAIISNNLYYVPSHGSLPKTPQHPQYTSSGMYNPKKKNSSSENLVYNRRSNGVLMNSGGEISLAPELSLDPFRSSYSPPRKMNAYDIFDNVAYSCPINNSSSGPSISGSDSSLFEIKGSNTVDLNFSHHDRQDQSHLMSPYQMISGDSGKQSGVSKVKGGNHSDTNLMALSSWGVNSLKKKWSIFKEFSKLSLNGIEGDNGTAPKEIVIANPASTQMMDNMTMASVNTSTPLSSISRSLSSSRSSSDSSLISDMSSSSVSCSSLISNPSSVSSSRTLTSVSSSSSPSSPESLANYQSNNNSNNMKTPTTTAISTQEINRRGYSHYKSTSGDSLTMSLVPPPPQILRKTPEVIRPSYKFHLEISELEICKHQDLLYGKHKRKIEVHNNQKAKSIKPRLPFDTTMSGNKPFGSLASAFDVSFNEFDDYGTSDEDNDDMDDGDADISSSRTKIHGPETKEEKSDNIRYWRYVGKAISEWDLAVREFEEFVRCRKMMNGVVRLEDMEVPFLVAEIPSKAFAG</sequence>
<feature type="region of interest" description="Disordered" evidence="1">
    <location>
        <begin position="123"/>
        <end position="147"/>
    </location>
</feature>
<dbReference type="Pfam" id="PF08578">
    <property type="entry name" value="DUF1765"/>
    <property type="match status" value="1"/>
</dbReference>
<organism evidence="2 3">
    <name type="scientific">Nadsonia fulvescens var. elongata DSM 6958</name>
    <dbReference type="NCBI Taxonomy" id="857566"/>
    <lineage>
        <taxon>Eukaryota</taxon>
        <taxon>Fungi</taxon>
        <taxon>Dikarya</taxon>
        <taxon>Ascomycota</taxon>
        <taxon>Saccharomycotina</taxon>
        <taxon>Dipodascomycetes</taxon>
        <taxon>Dipodascales</taxon>
        <taxon>Dipodascales incertae sedis</taxon>
        <taxon>Nadsonia</taxon>
    </lineage>
</organism>
<dbReference type="EMBL" id="KV454412">
    <property type="protein sequence ID" value="ODQ64379.1"/>
    <property type="molecule type" value="Genomic_DNA"/>
</dbReference>
<accession>A0A1E3PG44</accession>
<feature type="region of interest" description="Disordered" evidence="1">
    <location>
        <begin position="1249"/>
        <end position="1273"/>
    </location>
</feature>
<feature type="compositionally biased region" description="Low complexity" evidence="1">
    <location>
        <begin position="1287"/>
        <end position="1309"/>
    </location>
</feature>
<dbReference type="Proteomes" id="UP000095009">
    <property type="component" value="Unassembled WGS sequence"/>
</dbReference>
<feature type="region of interest" description="Disordered" evidence="1">
    <location>
        <begin position="1287"/>
        <end position="1339"/>
    </location>
</feature>
<evidence type="ECO:0000313" key="2">
    <source>
        <dbReference type="EMBL" id="ODQ64379.1"/>
    </source>
</evidence>
<proteinExistence type="predicted"/>
<feature type="region of interest" description="Disordered" evidence="1">
    <location>
        <begin position="1448"/>
        <end position="1477"/>
    </location>
</feature>
<dbReference type="PANTHER" id="PTHR37988:SF1">
    <property type="entry name" value="UPF0592 MEMBRANE PROTEIN C7D4.03C"/>
    <property type="match status" value="1"/>
</dbReference>
<feature type="compositionally biased region" description="Polar residues" evidence="1">
    <location>
        <begin position="1325"/>
        <end position="1337"/>
    </location>
</feature>
<feature type="compositionally biased region" description="Polar residues" evidence="1">
    <location>
        <begin position="318"/>
        <end position="350"/>
    </location>
</feature>
<gene>
    <name evidence="2" type="ORF">NADFUDRAFT_52708</name>
</gene>
<name>A0A1E3PG44_9ASCO</name>
<evidence type="ECO:0000313" key="3">
    <source>
        <dbReference type="Proteomes" id="UP000095009"/>
    </source>
</evidence>
<feature type="compositionally biased region" description="Basic and acidic residues" evidence="1">
    <location>
        <begin position="129"/>
        <end position="146"/>
    </location>
</feature>
<dbReference type="InterPro" id="IPR013887">
    <property type="entry name" value="UPF0592"/>
</dbReference>
<reference evidence="2 3" key="1">
    <citation type="journal article" date="2016" name="Proc. Natl. Acad. Sci. U.S.A.">
        <title>Comparative genomics of biotechnologically important yeasts.</title>
        <authorList>
            <person name="Riley R."/>
            <person name="Haridas S."/>
            <person name="Wolfe K.H."/>
            <person name="Lopes M.R."/>
            <person name="Hittinger C.T."/>
            <person name="Goeker M."/>
            <person name="Salamov A.A."/>
            <person name="Wisecaver J.H."/>
            <person name="Long T.M."/>
            <person name="Calvey C.H."/>
            <person name="Aerts A.L."/>
            <person name="Barry K.W."/>
            <person name="Choi C."/>
            <person name="Clum A."/>
            <person name="Coughlan A.Y."/>
            <person name="Deshpande S."/>
            <person name="Douglass A.P."/>
            <person name="Hanson S.J."/>
            <person name="Klenk H.-P."/>
            <person name="LaButti K.M."/>
            <person name="Lapidus A."/>
            <person name="Lindquist E.A."/>
            <person name="Lipzen A.M."/>
            <person name="Meier-Kolthoff J.P."/>
            <person name="Ohm R.A."/>
            <person name="Otillar R.P."/>
            <person name="Pangilinan J.L."/>
            <person name="Peng Y."/>
            <person name="Rokas A."/>
            <person name="Rosa C.A."/>
            <person name="Scheuner C."/>
            <person name="Sibirny A.A."/>
            <person name="Slot J.C."/>
            <person name="Stielow J.B."/>
            <person name="Sun H."/>
            <person name="Kurtzman C.P."/>
            <person name="Blackwell M."/>
            <person name="Grigoriev I.V."/>
            <person name="Jeffries T.W."/>
        </authorList>
    </citation>
    <scope>NUCLEOTIDE SEQUENCE [LARGE SCALE GENOMIC DNA]</scope>
    <source>
        <strain evidence="2 3">DSM 6958</strain>
    </source>
</reference>